<keyword evidence="3 7" id="KW-0235">DNA replication</keyword>
<comment type="catalytic activity">
    <reaction evidence="6 7">
        <text>DNA(n) + a 2'-deoxyribonucleoside 5'-triphosphate = DNA(n+1) + diphosphate</text>
        <dbReference type="Rhea" id="RHEA:22508"/>
        <dbReference type="Rhea" id="RHEA-COMP:17339"/>
        <dbReference type="Rhea" id="RHEA-COMP:17340"/>
        <dbReference type="ChEBI" id="CHEBI:33019"/>
        <dbReference type="ChEBI" id="CHEBI:61560"/>
        <dbReference type="ChEBI" id="CHEBI:173112"/>
        <dbReference type="EC" id="2.7.7.7"/>
    </reaction>
</comment>
<evidence type="ECO:0000256" key="5">
    <source>
        <dbReference type="ARBA" id="ARBA00022932"/>
    </source>
</evidence>
<dbReference type="SUPFAM" id="SSF89550">
    <property type="entry name" value="PHP domain-like"/>
    <property type="match status" value="1"/>
</dbReference>
<protein>
    <recommendedName>
        <fullName evidence="7">DNA polymerase III PolC-type</fullName>
        <shortName evidence="7">PolIII</shortName>
        <ecNumber evidence="7">2.7.7.7</ecNumber>
    </recommendedName>
</protein>
<dbReference type="GO" id="GO:0003887">
    <property type="term" value="F:DNA-directed DNA polymerase activity"/>
    <property type="evidence" value="ECO:0007669"/>
    <property type="project" value="UniProtKB-UniRule"/>
</dbReference>
<dbReference type="NCBIfam" id="TIGR01405">
    <property type="entry name" value="polC_Gram_pos"/>
    <property type="match status" value="1"/>
</dbReference>
<evidence type="ECO:0000256" key="4">
    <source>
        <dbReference type="ARBA" id="ARBA00022839"/>
    </source>
</evidence>
<dbReference type="InterPro" id="IPR004013">
    <property type="entry name" value="PHP_dom"/>
</dbReference>
<dbReference type="InterPro" id="IPR044923">
    <property type="entry name" value="PolC_middle_finger_sf"/>
</dbReference>
<comment type="function">
    <text evidence="7">Required for replicative DNA synthesis. This DNA polymerase also exhibits 3' to 5' exonuclease activity.</text>
</comment>
<dbReference type="SMART" id="SM00481">
    <property type="entry name" value="POLIIIAc"/>
    <property type="match status" value="1"/>
</dbReference>
<dbReference type="Gene3D" id="3.20.20.140">
    <property type="entry name" value="Metal-dependent hydrolases"/>
    <property type="match status" value="1"/>
</dbReference>
<dbReference type="Gene3D" id="2.40.50.140">
    <property type="entry name" value="Nucleic acid-binding proteins"/>
    <property type="match status" value="1"/>
</dbReference>
<dbReference type="EC" id="2.7.7.7" evidence="7"/>
<dbReference type="Gene3D" id="3.30.1900.20">
    <property type="match status" value="2"/>
</dbReference>
<feature type="compositionally biased region" description="Low complexity" evidence="8">
    <location>
        <begin position="150"/>
        <end position="160"/>
    </location>
</feature>
<dbReference type="InterPro" id="IPR006308">
    <property type="entry name" value="Pol_III_a_PolC-type_gram_pos"/>
</dbReference>
<sequence>MKIWHILPKKEFSIPVDKDHYVLVHEICAEDPGPRWHVRTKSDWKVTDADVLKQAVCQALQLPGEVTLENEVEFIRHGGDIPLSQTEAEWNSAVQVSCDDMDGYGIPHEDIYDVNDDEDWLKDDPEYQKACAAAAGNGKENSSTKHSSKKGSTSPSQSDSRVWLGKYVDGEVTPINDVLGEERPDVIFRGKLVRVEFRETKTKRIILNFQMADKTNGISAQKFLDIGGSSNSKYRRRNTITAEELEALKGNMKEGAWVRVHGDVKYSDYLNDYVLNVDSIMPSKGGAVEREDTNPTPRVELHLHTVMSDMDALITVKQLIRTVKKWHHPAIAVTDHGVVQSFPLLQEISTDKTNNVKVIYGMEGYLFDTKVDESYHIVILAKNQIGIRNLYKLVSISHLKYIYRGRPRIPRAVLNEYREGLILGSACEAGELVRSMVQKNLPYEELLKIASYYDYLEIQPLTNNQFLVREGLVQDEEGLRNINRTIIRLADELGKMTVATCDAHFLNPEDKIYREILMTGKGFKDAQYQPDLYFRTTDEMLQEFSYLGEDRAREVVITNPNKINDMIDHVRPVPKETLYFPQIAGSSEALKKMCYDKAHEIYGDPLPQIVEDRLTEEFTSILGHGFGVLYYIAHKLVKHSNDDGYLVGSRGSVGSSFVATMSDITEVNPLPPHYVCPECQYSEFFTHGEYGGGFDLPDKKCPKCGADLKKNGHNIPFAIFLGFDGDKVPDIDLNFSGEYHPKAHKYTEELFGKDNVFRAGTTGVVQDKTAYGYVMKWADARGIKVNDAYVNSLVAGCTGVKNTTGQHPGGVMVIPRDMDVHHFTPVQYPANKKDSGIITTHFDYHSIEGRLVKLDILGHDDPTVIRMLEDLTGIKATTIPFDDPATMSLFSSTKALGLTPEELGSQVGSLGIPEFGTPFVRQMLVDTKPKTFSELVRISGFSHGTDVWLNNAQDLIRDKVVPLKEAVSTRDDIMNYLIQHGIKPKTSFKVMENVRKGKGIDKLNKAGQKTTDYEGELKAGNIPQWFIDSCHKIGYLFPRAHAVAYVMMAFRIAWYKINYPLAYYAAFFTIRAKAFKLSAMIHGLDTQVKVMKEIKAQGKSASKIDQDLYSALELAKEMSLRGYSFMNVDIKRSAATKFTVCDGKILPPFTAIDGLGANVAEQIVAAREERPFTSKADLKIRGKVSKSLVDAMTAEGCLDDLPEDEQLDLFAM</sequence>
<dbReference type="HAMAP" id="MF_00356">
    <property type="entry name" value="DNApol_PolC"/>
    <property type="match status" value="1"/>
</dbReference>
<keyword evidence="7" id="KW-0378">Hydrolase</keyword>
<proteinExistence type="inferred from homology"/>
<dbReference type="PANTHER" id="PTHR32294">
    <property type="entry name" value="DNA POLYMERASE III SUBUNIT ALPHA"/>
    <property type="match status" value="1"/>
</dbReference>
<keyword evidence="1 7" id="KW-0808">Transferase</keyword>
<keyword evidence="2 7" id="KW-0548">Nucleotidyltransferase</keyword>
<keyword evidence="5 7" id="KW-0239">DNA-directed DNA polymerase</keyword>
<dbReference type="NCBIfam" id="NF001688">
    <property type="entry name" value="PRK00448.1"/>
    <property type="match status" value="1"/>
</dbReference>
<dbReference type="InterPro" id="IPR004805">
    <property type="entry name" value="DnaE2/DnaE/PolC"/>
</dbReference>
<dbReference type="Gene3D" id="6.10.140.1510">
    <property type="match status" value="1"/>
</dbReference>
<evidence type="ECO:0000256" key="1">
    <source>
        <dbReference type="ARBA" id="ARBA00022679"/>
    </source>
</evidence>
<dbReference type="InterPro" id="IPR029460">
    <property type="entry name" value="DNAPol_HHH"/>
</dbReference>
<evidence type="ECO:0000256" key="8">
    <source>
        <dbReference type="SAM" id="MobiDB-lite"/>
    </source>
</evidence>
<dbReference type="InterPro" id="IPR040982">
    <property type="entry name" value="DNA_pol3_finger"/>
</dbReference>
<dbReference type="RefSeq" id="WP_170087764.1">
    <property type="nucleotide sequence ID" value="NZ_JABAFG010000014.1"/>
</dbReference>
<comment type="subcellular location">
    <subcellularLocation>
        <location evidence="7">Cytoplasm</location>
    </subcellularLocation>
</comment>
<dbReference type="InterPro" id="IPR003141">
    <property type="entry name" value="Pol/His_phosphatase_N"/>
</dbReference>
<reference evidence="10 11" key="1">
    <citation type="submission" date="2020-04" db="EMBL/GenBank/DDBJ databases">
        <authorList>
            <person name="Hitch T.C.A."/>
            <person name="Wylensek D."/>
            <person name="Clavel T."/>
        </authorList>
    </citation>
    <scope>NUCLEOTIDE SEQUENCE [LARGE SCALE GENOMIC DNA]</scope>
    <source>
        <strain evidence="10 11">Oil-RF-744-FAT-WT-6-1</strain>
    </source>
</reference>
<comment type="similarity">
    <text evidence="7">Belongs to the DNA polymerase type-C family. PolC subfamily.</text>
</comment>
<gene>
    <name evidence="7" type="primary">polC</name>
    <name evidence="10" type="ORF">HF872_09055</name>
</gene>
<dbReference type="Pfam" id="PF17657">
    <property type="entry name" value="DNA_pol3_finger"/>
    <property type="match status" value="1"/>
</dbReference>
<keyword evidence="4 7" id="KW-0269">Exonuclease</keyword>
<dbReference type="InterPro" id="IPR012340">
    <property type="entry name" value="NA-bd_OB-fold"/>
</dbReference>
<evidence type="ECO:0000313" key="11">
    <source>
        <dbReference type="Proteomes" id="UP000591071"/>
    </source>
</evidence>
<evidence type="ECO:0000256" key="7">
    <source>
        <dbReference type="HAMAP-Rule" id="MF_00356"/>
    </source>
</evidence>
<evidence type="ECO:0000256" key="6">
    <source>
        <dbReference type="ARBA" id="ARBA00049244"/>
    </source>
</evidence>
<evidence type="ECO:0000256" key="2">
    <source>
        <dbReference type="ARBA" id="ARBA00022695"/>
    </source>
</evidence>
<evidence type="ECO:0000259" key="9">
    <source>
        <dbReference type="SMART" id="SM00481"/>
    </source>
</evidence>
<name>A0A848BST4_9FIRM</name>
<dbReference type="GO" id="GO:0005737">
    <property type="term" value="C:cytoplasm"/>
    <property type="evidence" value="ECO:0007669"/>
    <property type="project" value="UniProtKB-SubCell"/>
</dbReference>
<dbReference type="InterPro" id="IPR011708">
    <property type="entry name" value="DNA_pol3_alpha_NTPase_dom"/>
</dbReference>
<dbReference type="PANTHER" id="PTHR32294:SF5">
    <property type="entry name" value="DNA POLYMERASE III POLC-TYPE"/>
    <property type="match status" value="1"/>
</dbReference>
<dbReference type="Pfam" id="PF02811">
    <property type="entry name" value="PHP"/>
    <property type="match status" value="1"/>
</dbReference>
<feature type="region of interest" description="Disordered" evidence="8">
    <location>
        <begin position="132"/>
        <end position="160"/>
    </location>
</feature>
<dbReference type="Gene3D" id="1.10.150.700">
    <property type="entry name" value="PolC, middle finger domain"/>
    <property type="match status" value="1"/>
</dbReference>
<dbReference type="CDD" id="cd04484">
    <property type="entry name" value="polC_OBF"/>
    <property type="match status" value="1"/>
</dbReference>
<comment type="caution">
    <text evidence="10">The sequence shown here is derived from an EMBL/GenBank/DDBJ whole genome shotgun (WGS) entry which is preliminary data.</text>
</comment>
<dbReference type="InterPro" id="IPR016195">
    <property type="entry name" value="Pol/histidinol_Pase-like"/>
</dbReference>
<dbReference type="Gene3D" id="1.10.150.870">
    <property type="match status" value="1"/>
</dbReference>
<dbReference type="Proteomes" id="UP000591071">
    <property type="component" value="Unassembled WGS sequence"/>
</dbReference>
<dbReference type="Pfam" id="PF07733">
    <property type="entry name" value="DNA_pol3_alpha"/>
    <property type="match status" value="2"/>
</dbReference>
<dbReference type="AlphaFoldDB" id="A0A848BST4"/>
<dbReference type="GO" id="GO:0008408">
    <property type="term" value="F:3'-5' exonuclease activity"/>
    <property type="evidence" value="ECO:0007669"/>
    <property type="project" value="UniProtKB-UniRule"/>
</dbReference>
<dbReference type="EMBL" id="JABAFG010000014">
    <property type="protein sequence ID" value="NME28762.1"/>
    <property type="molecule type" value="Genomic_DNA"/>
</dbReference>
<keyword evidence="7" id="KW-0540">Nuclease</keyword>
<dbReference type="GO" id="GO:0006261">
    <property type="term" value="P:DNA-templated DNA replication"/>
    <property type="evidence" value="ECO:0007669"/>
    <property type="project" value="UniProtKB-UniRule"/>
</dbReference>
<accession>A0A848BST4</accession>
<dbReference type="GO" id="GO:0003677">
    <property type="term" value="F:DNA binding"/>
    <property type="evidence" value="ECO:0007669"/>
    <property type="project" value="UniProtKB-UniRule"/>
</dbReference>
<organism evidence="10 11">
    <name type="scientific">Megasphaera hexanoica</name>
    <dbReference type="NCBI Taxonomy" id="1675036"/>
    <lineage>
        <taxon>Bacteria</taxon>
        <taxon>Bacillati</taxon>
        <taxon>Bacillota</taxon>
        <taxon>Negativicutes</taxon>
        <taxon>Veillonellales</taxon>
        <taxon>Veillonellaceae</taxon>
        <taxon>Megasphaera</taxon>
    </lineage>
</organism>
<keyword evidence="7" id="KW-0963">Cytoplasm</keyword>
<dbReference type="Pfam" id="PF14579">
    <property type="entry name" value="HHH_6"/>
    <property type="match status" value="1"/>
</dbReference>
<feature type="domain" description="Polymerase/histidinol phosphatase N-terminal" evidence="9">
    <location>
        <begin position="299"/>
        <end position="368"/>
    </location>
</feature>
<evidence type="ECO:0000313" key="10">
    <source>
        <dbReference type="EMBL" id="NME28762.1"/>
    </source>
</evidence>
<evidence type="ECO:0000256" key="3">
    <source>
        <dbReference type="ARBA" id="ARBA00022705"/>
    </source>
</evidence>
<dbReference type="CDD" id="cd07435">
    <property type="entry name" value="PHP_PolIIIA_POLC"/>
    <property type="match status" value="1"/>
</dbReference>